<evidence type="ECO:0008006" key="4">
    <source>
        <dbReference type="Google" id="ProtNLM"/>
    </source>
</evidence>
<feature type="compositionally biased region" description="Low complexity" evidence="1">
    <location>
        <begin position="689"/>
        <end position="706"/>
    </location>
</feature>
<feature type="compositionally biased region" description="Low complexity" evidence="1">
    <location>
        <begin position="664"/>
        <end position="678"/>
    </location>
</feature>
<feature type="compositionally biased region" description="Polar residues" evidence="1">
    <location>
        <begin position="637"/>
        <end position="653"/>
    </location>
</feature>
<feature type="region of interest" description="Disordered" evidence="1">
    <location>
        <begin position="425"/>
        <end position="448"/>
    </location>
</feature>
<name>A0A835DK03_TETSI</name>
<dbReference type="Proteomes" id="UP000655225">
    <property type="component" value="Unassembled WGS sequence"/>
</dbReference>
<keyword evidence="3" id="KW-1185">Reference proteome</keyword>
<evidence type="ECO:0000313" key="3">
    <source>
        <dbReference type="Proteomes" id="UP000655225"/>
    </source>
</evidence>
<gene>
    <name evidence="2" type="ORF">HHK36_008495</name>
</gene>
<dbReference type="PANTHER" id="PTHR36005:SF1">
    <property type="entry name" value="DNA LIGASE-LIKE PROTEIN"/>
    <property type="match status" value="1"/>
</dbReference>
<feature type="region of interest" description="Disordered" evidence="1">
    <location>
        <begin position="1"/>
        <end position="41"/>
    </location>
</feature>
<protein>
    <recommendedName>
        <fullName evidence="4">DNA replication checkpoint mediator MRC1 domain-containing protein</fullName>
    </recommendedName>
</protein>
<evidence type="ECO:0000256" key="1">
    <source>
        <dbReference type="SAM" id="MobiDB-lite"/>
    </source>
</evidence>
<feature type="region of interest" description="Disordered" evidence="1">
    <location>
        <begin position="376"/>
        <end position="409"/>
    </location>
</feature>
<organism evidence="2 3">
    <name type="scientific">Tetracentron sinense</name>
    <name type="common">Spur-leaf</name>
    <dbReference type="NCBI Taxonomy" id="13715"/>
    <lineage>
        <taxon>Eukaryota</taxon>
        <taxon>Viridiplantae</taxon>
        <taxon>Streptophyta</taxon>
        <taxon>Embryophyta</taxon>
        <taxon>Tracheophyta</taxon>
        <taxon>Spermatophyta</taxon>
        <taxon>Magnoliopsida</taxon>
        <taxon>Trochodendrales</taxon>
        <taxon>Trochodendraceae</taxon>
        <taxon>Tetracentron</taxon>
    </lineage>
</organism>
<feature type="region of interest" description="Disordered" evidence="1">
    <location>
        <begin position="341"/>
        <end position="363"/>
    </location>
</feature>
<feature type="compositionally biased region" description="Basic and acidic residues" evidence="1">
    <location>
        <begin position="184"/>
        <end position="202"/>
    </location>
</feature>
<evidence type="ECO:0000313" key="2">
    <source>
        <dbReference type="EMBL" id="KAF8406408.1"/>
    </source>
</evidence>
<proteinExistence type="predicted"/>
<dbReference type="OMA" id="VDHDKRN"/>
<comment type="caution">
    <text evidence="2">The sequence shown here is derived from an EMBL/GenBank/DDBJ whole genome shotgun (WGS) entry which is preliminary data.</text>
</comment>
<dbReference type="OrthoDB" id="1919305at2759"/>
<feature type="compositionally biased region" description="Polar residues" evidence="1">
    <location>
        <begin position="10"/>
        <end position="19"/>
    </location>
</feature>
<feature type="compositionally biased region" description="Basic residues" evidence="1">
    <location>
        <begin position="22"/>
        <end position="31"/>
    </location>
</feature>
<feature type="compositionally biased region" description="Acidic residues" evidence="1">
    <location>
        <begin position="381"/>
        <end position="394"/>
    </location>
</feature>
<feature type="region of interest" description="Disordered" evidence="1">
    <location>
        <begin position="624"/>
        <end position="710"/>
    </location>
</feature>
<feature type="region of interest" description="Disordered" evidence="1">
    <location>
        <begin position="149"/>
        <end position="202"/>
    </location>
</feature>
<sequence length="759" mass="84628">MESDDDLHFSPSQEASSPFPQRKLKRLKKAPRVSTDPLVQPIDHSQTISEFDSINAVHIESSKTLDYGESVDPVLIPSVSISDAFNDGRDPNVEFNGLPVDHQARGALDAEEVQIDDLGYVAGEFDGKGDDRSMELGAESMDLDMETFAKKRRNSEGLKEKKDKKRVKSHGDDGKPKGSARTKRRDEKERKSHLEQLHAESQRLLRETRDAAFKPVPLVQKPISSILEKIRQRKLEFSKKACTLKGNYCIADKKSSTGEILPDLYPEHIKSDEKGNDKYEEVVTDVLHDNAENNLDASYEDGSGETATLSVQHENIISPMAPDEESKHAFRTPINDTQDIFCDSQTSDEGDGLPKVQPNNSPEEVLAPSLLTMNLMLDSAPPDDDSSDEEDDDKENIVPHPQKLVSEGLFLKGDPVKAFVDDEAIEEDDSDNDPLRFQDNEDDDENGDAEELKDLIATGYEENAIDSERRDALHQQWLEQQDAAATDNVLQKLKCGWKQRDPTMLEDEEEDGEFGEEYFDEVADDLVLTNVARINSKKMKQMIPQMFTDKDDAFLSSDDEETEQRLVRQRLLEKTEEQASLLSPAEDESSREVFGLIKKLNIAPDIKKKAKTSLFDMLITGGNSNSSSKSSFLGRASGNSLPSSHKHGSSTVRSFIFGRDDSNSRSAVSTSEVSSDMSQIENRPKRNPSVKFSSSQSKSNSQNTKNAAETVSGSSLFEILRRSSMQSKQSTQKNMVGQTQTVFSAFKSGKKLIKIEGRT</sequence>
<dbReference type="EMBL" id="JABCRI010000005">
    <property type="protein sequence ID" value="KAF8406408.1"/>
    <property type="molecule type" value="Genomic_DNA"/>
</dbReference>
<reference evidence="2 3" key="1">
    <citation type="submission" date="2020-04" db="EMBL/GenBank/DDBJ databases">
        <title>Plant Genome Project.</title>
        <authorList>
            <person name="Zhang R.-G."/>
        </authorList>
    </citation>
    <scope>NUCLEOTIDE SEQUENCE [LARGE SCALE GENOMIC DNA]</scope>
    <source>
        <strain evidence="2">YNK0</strain>
        <tissue evidence="2">Leaf</tissue>
    </source>
</reference>
<dbReference type="PANTHER" id="PTHR36005">
    <property type="entry name" value="DNA LIGASE-LIKE PROTEIN"/>
    <property type="match status" value="1"/>
</dbReference>
<accession>A0A835DK03</accession>
<dbReference type="AlphaFoldDB" id="A0A835DK03"/>